<dbReference type="EMBL" id="BK015239">
    <property type="protein sequence ID" value="DAD97388.1"/>
    <property type="molecule type" value="Genomic_DNA"/>
</dbReference>
<accession>A0A8S5NSL4</accession>
<protein>
    <submittedName>
        <fullName evidence="1">Uncharacterized protein</fullName>
    </submittedName>
</protein>
<sequence length="31" mass="3650">MKYIIMDYTDGDCFTDEFENKEEALQEADGQ</sequence>
<name>A0A8S5NSL4_9CAUD</name>
<organism evidence="1">
    <name type="scientific">Siphoviridae sp. ct7iJ31</name>
    <dbReference type="NCBI Taxonomy" id="2826167"/>
    <lineage>
        <taxon>Viruses</taxon>
        <taxon>Duplodnaviria</taxon>
        <taxon>Heunggongvirae</taxon>
        <taxon>Uroviricota</taxon>
        <taxon>Caudoviricetes</taxon>
    </lineage>
</organism>
<evidence type="ECO:0000313" key="1">
    <source>
        <dbReference type="EMBL" id="DAD97388.1"/>
    </source>
</evidence>
<reference evidence="1" key="1">
    <citation type="journal article" date="2021" name="Proc. Natl. Acad. Sci. U.S.A.">
        <title>A Catalog of Tens of Thousands of Viruses from Human Metagenomes Reveals Hidden Associations with Chronic Diseases.</title>
        <authorList>
            <person name="Tisza M.J."/>
            <person name="Buck C.B."/>
        </authorList>
    </citation>
    <scope>NUCLEOTIDE SEQUENCE</scope>
    <source>
        <strain evidence="1">Ct7iJ31</strain>
    </source>
</reference>
<proteinExistence type="predicted"/>